<dbReference type="Pfam" id="PF11716">
    <property type="entry name" value="MDMPI_N"/>
    <property type="match status" value="1"/>
</dbReference>
<dbReference type="SUPFAM" id="SSF109854">
    <property type="entry name" value="DinB/YfiT-like putative metalloenzymes"/>
    <property type="match status" value="1"/>
</dbReference>
<name>A0A9W6L2E3_9PSEU</name>
<proteinExistence type="predicted"/>
<sequence length="222" mass="23480">MSDIQSLLDRETAQLVAALDALDDAQWCAPSLCAGWRTRDVAVHLLMPYELSVPRFLLGMAAARFDFDRLADRWATGDARSRGEVTAALHTTPRRAFRVPGAPPEAPLSHLVIHAEDIYRPLGLPHGPSAAAATIVLDQLTGPRARGLVPAGLLDGLTYTATDTDWAIGTGPEVRATASALLTTFAGRTAALTELHGDGAPEVHDRLEAALLGRCSSSTGSV</sequence>
<dbReference type="EMBL" id="BSFQ01000013">
    <property type="protein sequence ID" value="GLL12376.1"/>
    <property type="molecule type" value="Genomic_DNA"/>
</dbReference>
<dbReference type="Gene3D" id="1.20.120.450">
    <property type="entry name" value="dinb family like domain"/>
    <property type="match status" value="1"/>
</dbReference>
<evidence type="ECO:0000313" key="2">
    <source>
        <dbReference type="EMBL" id="GLL12376.1"/>
    </source>
</evidence>
<dbReference type="NCBIfam" id="TIGR03083">
    <property type="entry name" value="maleylpyruvate isomerase family mycothiol-dependent enzyme"/>
    <property type="match status" value="1"/>
</dbReference>
<reference evidence="2" key="2">
    <citation type="submission" date="2023-01" db="EMBL/GenBank/DDBJ databases">
        <authorList>
            <person name="Sun Q."/>
            <person name="Evtushenko L."/>
        </authorList>
    </citation>
    <scope>NUCLEOTIDE SEQUENCE</scope>
    <source>
        <strain evidence="2">VKM Ac-1069</strain>
    </source>
</reference>
<dbReference type="GO" id="GO:0046872">
    <property type="term" value="F:metal ion binding"/>
    <property type="evidence" value="ECO:0007669"/>
    <property type="project" value="InterPro"/>
</dbReference>
<dbReference type="InterPro" id="IPR034660">
    <property type="entry name" value="DinB/YfiT-like"/>
</dbReference>
<evidence type="ECO:0000313" key="3">
    <source>
        <dbReference type="Proteomes" id="UP001143463"/>
    </source>
</evidence>
<organism evidence="2 3">
    <name type="scientific">Pseudonocardia halophobica</name>
    <dbReference type="NCBI Taxonomy" id="29401"/>
    <lineage>
        <taxon>Bacteria</taxon>
        <taxon>Bacillati</taxon>
        <taxon>Actinomycetota</taxon>
        <taxon>Actinomycetes</taxon>
        <taxon>Pseudonocardiales</taxon>
        <taxon>Pseudonocardiaceae</taxon>
        <taxon>Pseudonocardia</taxon>
    </lineage>
</organism>
<reference evidence="2" key="1">
    <citation type="journal article" date="2014" name="Int. J. Syst. Evol. Microbiol.">
        <title>Complete genome sequence of Corynebacterium casei LMG S-19264T (=DSM 44701T), isolated from a smear-ripened cheese.</title>
        <authorList>
            <consortium name="US DOE Joint Genome Institute (JGI-PGF)"/>
            <person name="Walter F."/>
            <person name="Albersmeier A."/>
            <person name="Kalinowski J."/>
            <person name="Ruckert C."/>
        </authorList>
    </citation>
    <scope>NUCLEOTIDE SEQUENCE</scope>
    <source>
        <strain evidence="2">VKM Ac-1069</strain>
    </source>
</reference>
<dbReference type="InterPro" id="IPR024344">
    <property type="entry name" value="MDMPI_metal-binding"/>
</dbReference>
<accession>A0A9W6L2E3</accession>
<protein>
    <recommendedName>
        <fullName evidence="1">Mycothiol-dependent maleylpyruvate isomerase metal-binding domain-containing protein</fullName>
    </recommendedName>
</protein>
<comment type="caution">
    <text evidence="2">The sequence shown here is derived from an EMBL/GenBank/DDBJ whole genome shotgun (WGS) entry which is preliminary data.</text>
</comment>
<keyword evidence="3" id="KW-1185">Reference proteome</keyword>
<dbReference type="InterPro" id="IPR017517">
    <property type="entry name" value="Maleyloyr_isom"/>
</dbReference>
<dbReference type="AlphaFoldDB" id="A0A9W6L2E3"/>
<feature type="domain" description="Mycothiol-dependent maleylpyruvate isomerase metal-binding" evidence="1">
    <location>
        <begin position="8"/>
        <end position="47"/>
    </location>
</feature>
<dbReference type="Proteomes" id="UP001143463">
    <property type="component" value="Unassembled WGS sequence"/>
</dbReference>
<evidence type="ECO:0000259" key="1">
    <source>
        <dbReference type="Pfam" id="PF11716"/>
    </source>
</evidence>
<dbReference type="RefSeq" id="WP_051737420.1">
    <property type="nucleotide sequence ID" value="NZ_BAAAUZ010000077.1"/>
</dbReference>
<gene>
    <name evidence="2" type="ORF">GCM10017577_35170</name>
</gene>